<feature type="compositionally biased region" description="Basic and acidic residues" evidence="1">
    <location>
        <begin position="1"/>
        <end position="22"/>
    </location>
</feature>
<dbReference type="EnsemblMetazoa" id="RPRC010328-RA">
    <property type="protein sequence ID" value="RPRC010328-PA"/>
    <property type="gene ID" value="RPRC010328"/>
</dbReference>
<dbReference type="AlphaFoldDB" id="T1I208"/>
<accession>T1I208</accession>
<evidence type="ECO:0000256" key="1">
    <source>
        <dbReference type="SAM" id="MobiDB-lite"/>
    </source>
</evidence>
<dbReference type="InParanoid" id="T1I208"/>
<protein>
    <submittedName>
        <fullName evidence="2">Uncharacterized protein</fullName>
    </submittedName>
</protein>
<evidence type="ECO:0000313" key="2">
    <source>
        <dbReference type="EnsemblMetazoa" id="RPRC010328-PA"/>
    </source>
</evidence>
<dbReference type="EMBL" id="ACPB03005153">
    <property type="status" value="NOT_ANNOTATED_CDS"/>
    <property type="molecule type" value="Genomic_DNA"/>
</dbReference>
<dbReference type="Proteomes" id="UP000015103">
    <property type="component" value="Unassembled WGS sequence"/>
</dbReference>
<sequence>MSEDVRLQEVDEMSCRDSELGKDQPGSN</sequence>
<feature type="region of interest" description="Disordered" evidence="1">
    <location>
        <begin position="1"/>
        <end position="28"/>
    </location>
</feature>
<dbReference type="HOGENOM" id="CLU_3414397_0_0_1"/>
<organism evidence="2 3">
    <name type="scientific">Rhodnius prolixus</name>
    <name type="common">Triatomid bug</name>
    <dbReference type="NCBI Taxonomy" id="13249"/>
    <lineage>
        <taxon>Eukaryota</taxon>
        <taxon>Metazoa</taxon>
        <taxon>Ecdysozoa</taxon>
        <taxon>Arthropoda</taxon>
        <taxon>Hexapoda</taxon>
        <taxon>Insecta</taxon>
        <taxon>Pterygota</taxon>
        <taxon>Neoptera</taxon>
        <taxon>Paraneoptera</taxon>
        <taxon>Hemiptera</taxon>
        <taxon>Heteroptera</taxon>
        <taxon>Panheteroptera</taxon>
        <taxon>Cimicomorpha</taxon>
        <taxon>Reduviidae</taxon>
        <taxon>Triatominae</taxon>
        <taxon>Rhodnius</taxon>
    </lineage>
</organism>
<evidence type="ECO:0000313" key="3">
    <source>
        <dbReference type="Proteomes" id="UP000015103"/>
    </source>
</evidence>
<name>T1I208_RHOPR</name>
<proteinExistence type="predicted"/>
<keyword evidence="3" id="KW-1185">Reference proteome</keyword>
<reference evidence="2" key="1">
    <citation type="submission" date="2015-05" db="UniProtKB">
        <authorList>
            <consortium name="EnsemblMetazoa"/>
        </authorList>
    </citation>
    <scope>IDENTIFICATION</scope>
</reference>
<dbReference type="VEuPathDB" id="VectorBase:RPRC010328"/>